<evidence type="ECO:0000256" key="9">
    <source>
        <dbReference type="PROSITE-ProRule" id="PRU00221"/>
    </source>
</evidence>
<reference evidence="12 13" key="1">
    <citation type="journal article" date="2018" name="Nat. Ecol. Evol.">
        <title>Genomic signatures of mitonuclear coevolution across populations of Tigriopus californicus.</title>
        <authorList>
            <person name="Barreto F.S."/>
            <person name="Watson E.T."/>
            <person name="Lima T.G."/>
            <person name="Willett C.S."/>
            <person name="Edmands S."/>
            <person name="Li W."/>
            <person name="Burton R.S."/>
        </authorList>
    </citation>
    <scope>NUCLEOTIDE SEQUENCE [LARGE SCALE GENOMIC DNA]</scope>
    <source>
        <strain evidence="12 13">San Diego</strain>
    </source>
</reference>
<accession>A0A553NS41</accession>
<keyword evidence="4" id="KW-0677">Repeat</keyword>
<dbReference type="PANTHER" id="PTHR44791:SF1">
    <property type="entry name" value="TELOMERASE PROTEIN COMPONENT 1"/>
    <property type="match status" value="1"/>
</dbReference>
<feature type="compositionally biased region" description="Low complexity" evidence="10">
    <location>
        <begin position="128"/>
        <end position="140"/>
    </location>
</feature>
<feature type="region of interest" description="Disordered" evidence="10">
    <location>
        <begin position="173"/>
        <end position="212"/>
    </location>
</feature>
<dbReference type="PROSITE" id="PS50082">
    <property type="entry name" value="WD_REPEATS_2"/>
    <property type="match status" value="5"/>
</dbReference>
<gene>
    <name evidence="12" type="ORF">TCAL_04081</name>
</gene>
<dbReference type="InterPro" id="IPR007000">
    <property type="entry name" value="PLipase_B-like"/>
</dbReference>
<dbReference type="InterPro" id="IPR043040">
    <property type="entry name" value="PLipase_B-like_dom1"/>
</dbReference>
<evidence type="ECO:0000256" key="5">
    <source>
        <dbReference type="ARBA" id="ARBA00022801"/>
    </source>
</evidence>
<feature type="repeat" description="WD" evidence="9">
    <location>
        <begin position="2165"/>
        <end position="2206"/>
    </location>
</feature>
<dbReference type="InterPro" id="IPR036322">
    <property type="entry name" value="WD40_repeat_dom_sf"/>
</dbReference>
<dbReference type="Gene3D" id="3.60.60.30">
    <property type="match status" value="1"/>
</dbReference>
<protein>
    <recommendedName>
        <fullName evidence="11">TROVE domain-containing protein</fullName>
    </recommendedName>
</protein>
<feature type="repeat" description="WD" evidence="9">
    <location>
        <begin position="2249"/>
        <end position="2281"/>
    </location>
</feature>
<dbReference type="GO" id="GO:0000722">
    <property type="term" value="P:telomere maintenance via recombination"/>
    <property type="evidence" value="ECO:0007669"/>
    <property type="project" value="TreeGrafter"/>
</dbReference>
<keyword evidence="5" id="KW-0378">Hydrolase</keyword>
<keyword evidence="13" id="KW-1185">Reference proteome</keyword>
<dbReference type="Pfam" id="PF00400">
    <property type="entry name" value="WD40"/>
    <property type="match status" value="5"/>
</dbReference>
<evidence type="ECO:0000259" key="11">
    <source>
        <dbReference type="PROSITE" id="PS50988"/>
    </source>
</evidence>
<dbReference type="Pfam" id="PF13271">
    <property type="entry name" value="DUF4062"/>
    <property type="match status" value="1"/>
</dbReference>
<evidence type="ECO:0000256" key="6">
    <source>
        <dbReference type="ARBA" id="ARBA00022963"/>
    </source>
</evidence>
<dbReference type="InterPro" id="IPR015943">
    <property type="entry name" value="WD40/YVTN_repeat-like_dom_sf"/>
</dbReference>
<comment type="caution">
    <text evidence="12">The sequence shown here is derived from an EMBL/GenBank/DDBJ whole genome shotgun (WGS) entry which is preliminary data.</text>
</comment>
<feature type="repeat" description="WD" evidence="9">
    <location>
        <begin position="2745"/>
        <end position="2775"/>
    </location>
</feature>
<feature type="region of interest" description="Disordered" evidence="10">
    <location>
        <begin position="117"/>
        <end position="151"/>
    </location>
</feature>
<dbReference type="PANTHER" id="PTHR44791">
    <property type="entry name" value="TELOMERASE PROTEIN COMPONENT 1 TEP1"/>
    <property type="match status" value="1"/>
</dbReference>
<dbReference type="PROSITE" id="PS00678">
    <property type="entry name" value="WD_REPEATS_1"/>
    <property type="match status" value="1"/>
</dbReference>
<name>A0A553NS41_TIGCA</name>
<sequence length="3088" mass="344110">MNSSGRDLGDAGGQIFTESTSSGIKRGLLNPGCSPAHPAKRPLTTTSMNLKNKQLLSDPSLLQSSSLFPTQSLSLKSKYDLIPLTNSLLRSGTLTGGLSTRSSLISSVRAQKQHLTNSLLSSPRKHLLSGSSSISSSTLSGRKPLLSSNYGTGTRLSGTAGLSYKFSTSSKKPTLASNVKEETTQISTTEQEEKENLPDYGDIFKQGSQETPHQIDLSQKSDLAKLRDGFEKAQCALRTKKLALYCRQELNIRTTANFLLAYASLKDPCKPYLQRYFKNSVRLPSDWMQVADMVCSFGVLDAGSLPAVLRRAMVEKFVDFDAYQLAKHKKVKNSEIKFPNEAQIQNTTKDAAFHDVEFPDLSAFANPQPILDWSEPLESDELRMKAVVKNRRKRFNLKRLIRLLHIREPTFHVMGILGKRYPNNREDFLASRLPEMFDQSQAGKRMKLPTPETWETQIANEVPEIPETPLLATVEWSPSTGFSMSKGSLTKKATTVAWGNFTNAINQTGWSFFEVETDASFPDEIQAHAAGYLEGQLTSKLIYWHWINNMRTYCQDKEELCQRIVKHVHANTLWIQSMVEKKRKARAYWHQVGLSYDQYNGLVAGYNSSTDTDIIPHGHLFWLNLFGDIIDLEQAYTYKYNLTNDHQKGDGHCSIYAKHNSGTYNNQWMVVDYKRFKPGRKLRSGLLWILEQFPGHIHAEDMTKVLEKQSYWSSYNVPFFSNMYNLSHFEEQRRKYGNFFSHDQTPRALIFKRDQPQVVDLKSAIRLMRSNNYKTDPLSICAECDPPYNAEYAISARNDLNERNGTYPLSIFGEGCAGGYDMKITNKDMFEKLEFIAQSGPTFDSLPPHGNKAAIWESLIDNKKLPYMATIRNLRNLILTGIDDVHVQKVAKYISNEKAVIGSRMFPFQFYTAFDVLRDLDVFKDKTINQSDLLNTKGIKTKPKGVKTFSEAALKKKIYHKLVKRKETMNSGSIKVFQDALEKAVAIASNNNIPPIKGSTLILFAFGTELGEDAKIRPVQKHLTPSQMCCLTAVMLEHTCEDCEMVAFGHKEQEMAPIVQDMGLLSSAKFLANSRISRLATSTSVLSFDSGALDDYRRNEKWIDNLVVIHGPLAQSNLEDGMTSWLAKYRHGVNPDLVYANINLDGSKAPPQSRNANDIFLVGFSEQIFHALSNSSRGGQLERIESIDRRFKLAPLKKPLIDVPAPEMQLTGSPKKWRQIRVFVSSTFTDMHGERDLINRFVMPELQRRAKSLHMDVRAIDLRWGILPYGEKHDTNEDNVFSSSLWRGGNFRGEANGTTQVMACLREIEKCHLFIGLLGDRYGWKPPLTASSFLSENELSMKLEALKGEMGRASITELEMEYAALHNPEESRDRAFFFLRDSSLLNAQLPPDYAQLFKCQDEEDERRLQSLKQRIISSGLEVFNGYPAHLDGGENQGKPITVGLEALGQRILDSLWNSLLNLDEKAKRENEQSNHTSHSEFRDHEEYSSYIASHKCVSRSKIVDNIHESLGRLSGGIVELTGNPGSGLSTLMCQSFNEMKKRLTLSASQKGVDGPPLLVPFFSASSQNGTGSMQTFLKYLVQSLSEIVDGRGPGASTKFQDHELQQLDAKSLGVKAASLLNTVSEVMTSRGRSGKKQKLVLFVDGLEDYMEQAKVYWLPPQISNGVILVVSSHFGSKWNKHLQDRKEKDHRTIRVGPLTLLEKKALVRHSLAQRGKKLDETAFNNELNLLVSKRDASNPAYLSLLTNEMAGFGVFEDLQSKLSMAGNTMSELLSQILERLEIDLNEELVANAMCCLALSAKLGLTENELHSALALLNTSPFSKRDVTVAELSQILSEGQFKPIPPLQLSILINGLESFLQPTQGSLIEGLLLLKKGEWLKSVTERYFSKGCHSAQNIHLVLAGVFHHIYRFAPNHPRALQGLPEHLASTGNVKLLEQTICSLDYIRECAAFPDILQELALRHFNGHYLSGRPQLERFLASEQIKAYSAFVHLHWTSLIDQPSLAYQLALTEPQSTPPHKEAVAKTMNNGYDAKQITTCSSSAPLWLFWENRSEGECLGENNEGTNNLLAVKACKSSRMAVICLEKSSLISPEELLVACGHDDGHIIVGLAHNNEELFSLVGHSSPISSLTFLPGTSSSETCLVSGSQDGMISFWDLNSQIRTNSVQGHSRCVSGLACSSDGLTLVSVGWDGRIKIWSGRSQREMSCIQQSTQAFNCVAFHPDKDYIIAGGWDGLLKIYDLTTLERKAIVRGHLTSIQCVAISSDGKKIVSGSSDGVVKVFDSGIGGECGSFRVGHCVHSIALDNSRINTEGVPRILIGTRDGVIHFWTTDEGTEHPSIVLDLESDLDLDVETVIDAPTDFEITCNGSDMETDEIGPQTGLRITSFCILPCLFGVTDTNMALGCADGTLLIVKISSVSKTVIMRSKIANGPIIGTLPITWENLWTNSTFDECHFCLVSSSEGVYLACAKKQTLEGSRLPLGESEVQVVGARIFSYGSSDYDIAIVLGTAAGFCLLLKVQNPTLTKINRLFKEAICFGNEELLDFKVCKKTEASSTEFHFLTLTSLNVLSLWLGTKSGIVLLTSLTDYSLGSKLFIPNFGQKEFVFVTNQMGKFESYLISGKTKALDQEEDQISSSEFKFVHKGIFESRKAGSITGFLQASESDCYFGCIHENQDITIWSKKGIEIKWINMERQGHSLVSLSRQSVGGSCLKDEDPSTWYLGIFNPKKMRGQFQMFDIFNAKLTESYIGHNGPVTALNMAHDRVFSASRDGTLRIWDAGKRGTRLNGSPVVGLVACNGLILTVCRDGSLVSHEVEGGHSRVLGSFFNGQGHTEHIRYASLVSLQEAIVIIVATNHRALRVALLEGEENHLTFPYHKYFSDRELLFFGAKQSDPQTCILTVLFDKPRISGTGEIEQVSMKLSFVKQKSESFGVITLGQWALKGISSLLKMVQAPIHFHGLDLSENGSWISSALFMTLPELNQIVITGDTQGLLTIDLNNGRCFTQRIHNQVITGLLDWSGRLVSISLDGKLKIWLIEPNALLVRMTEIGQFSVNNTPLTCVETVRVNGREKLVVGDRYGQVYVLDHDRRKN</sequence>
<dbReference type="GO" id="GO:0016042">
    <property type="term" value="P:lipid catabolic process"/>
    <property type="evidence" value="ECO:0007669"/>
    <property type="project" value="UniProtKB-KW"/>
</dbReference>
<dbReference type="InterPro" id="IPR037214">
    <property type="entry name" value="TROVE_dom_sf"/>
</dbReference>
<evidence type="ECO:0000256" key="3">
    <source>
        <dbReference type="ARBA" id="ARBA00022729"/>
    </source>
</evidence>
<evidence type="ECO:0000256" key="10">
    <source>
        <dbReference type="SAM" id="MobiDB-lite"/>
    </source>
</evidence>
<dbReference type="SMART" id="SM00320">
    <property type="entry name" value="WD40"/>
    <property type="match status" value="7"/>
</dbReference>
<organism evidence="12 13">
    <name type="scientific">Tigriopus californicus</name>
    <name type="common">Marine copepod</name>
    <dbReference type="NCBI Taxonomy" id="6832"/>
    <lineage>
        <taxon>Eukaryota</taxon>
        <taxon>Metazoa</taxon>
        <taxon>Ecdysozoa</taxon>
        <taxon>Arthropoda</taxon>
        <taxon>Crustacea</taxon>
        <taxon>Multicrustacea</taxon>
        <taxon>Hexanauplia</taxon>
        <taxon>Copepoda</taxon>
        <taxon>Harpacticoida</taxon>
        <taxon>Harpacticidae</taxon>
        <taxon>Tigriopus</taxon>
    </lineage>
</organism>
<dbReference type="InterPro" id="IPR027417">
    <property type="entry name" value="P-loop_NTPase"/>
</dbReference>
<dbReference type="InterPro" id="IPR025139">
    <property type="entry name" value="DUF4062"/>
</dbReference>
<dbReference type="STRING" id="6832.A0A553NS41"/>
<dbReference type="Gene3D" id="3.40.50.410">
    <property type="entry name" value="von Willebrand factor, type A domain"/>
    <property type="match status" value="1"/>
</dbReference>
<keyword evidence="8" id="KW-0325">Glycoprotein</keyword>
<dbReference type="InterPro" id="IPR043041">
    <property type="entry name" value="PLipase_B-like_dom2"/>
</dbReference>
<proteinExistence type="inferred from homology"/>
<dbReference type="SUPFAM" id="SSF140864">
    <property type="entry name" value="TROVE domain-like"/>
    <property type="match status" value="2"/>
</dbReference>
<dbReference type="Gene3D" id="1.25.40.370">
    <property type="match status" value="1"/>
</dbReference>
<feature type="repeat" description="WD" evidence="9">
    <location>
        <begin position="2119"/>
        <end position="2164"/>
    </location>
</feature>
<dbReference type="Pfam" id="PF04916">
    <property type="entry name" value="Phospholip_B"/>
    <property type="match status" value="1"/>
</dbReference>
<dbReference type="InterPro" id="IPR036465">
    <property type="entry name" value="vWFA_dom_sf"/>
</dbReference>
<dbReference type="GO" id="GO:0004620">
    <property type="term" value="F:phospholipase activity"/>
    <property type="evidence" value="ECO:0007669"/>
    <property type="project" value="InterPro"/>
</dbReference>
<dbReference type="Gene3D" id="2.10.70.60">
    <property type="entry name" value="Phospholipase B-like, domain 1"/>
    <property type="match status" value="1"/>
</dbReference>
<dbReference type="Gene3D" id="2.130.10.10">
    <property type="entry name" value="YVTN repeat-like/Quinoprotein amine dehydrogenase"/>
    <property type="match status" value="3"/>
</dbReference>
<dbReference type="PROSITE" id="PS50294">
    <property type="entry name" value="WD_REPEATS_REGION"/>
    <property type="match status" value="4"/>
</dbReference>
<dbReference type="CDD" id="cd00200">
    <property type="entry name" value="WD40"/>
    <property type="match status" value="1"/>
</dbReference>
<dbReference type="InterPro" id="IPR052652">
    <property type="entry name" value="Telomerase_Complex_Comp"/>
</dbReference>
<comment type="similarity">
    <text evidence="1">Belongs to the phospholipase B-like family.</text>
</comment>
<dbReference type="SUPFAM" id="SSF50978">
    <property type="entry name" value="WD40 repeat-like"/>
    <property type="match status" value="2"/>
</dbReference>
<evidence type="ECO:0000313" key="12">
    <source>
        <dbReference type="EMBL" id="TRY68248.1"/>
    </source>
</evidence>
<feature type="domain" description="TROVE" evidence="11">
    <location>
        <begin position="846"/>
        <end position="998"/>
    </location>
</feature>
<feature type="region of interest" description="Disordered" evidence="10">
    <location>
        <begin position="1"/>
        <end position="43"/>
    </location>
</feature>
<evidence type="ECO:0000313" key="13">
    <source>
        <dbReference type="Proteomes" id="UP000318571"/>
    </source>
</evidence>
<dbReference type="GO" id="GO:0005697">
    <property type="term" value="C:telomerase holoenzyme complex"/>
    <property type="evidence" value="ECO:0007669"/>
    <property type="project" value="TreeGrafter"/>
</dbReference>
<evidence type="ECO:0000256" key="7">
    <source>
        <dbReference type="ARBA" id="ARBA00023098"/>
    </source>
</evidence>
<keyword evidence="2 9" id="KW-0853">WD repeat</keyword>
<dbReference type="PROSITE" id="PS50988">
    <property type="entry name" value="TROVE"/>
    <property type="match status" value="1"/>
</dbReference>
<evidence type="ECO:0000256" key="8">
    <source>
        <dbReference type="ARBA" id="ARBA00023180"/>
    </source>
</evidence>
<keyword evidence="3" id="KW-0732">Signal</keyword>
<evidence type="ECO:0000256" key="1">
    <source>
        <dbReference type="ARBA" id="ARBA00007835"/>
    </source>
</evidence>
<keyword evidence="6" id="KW-0442">Lipid degradation</keyword>
<dbReference type="SUPFAM" id="SSF52540">
    <property type="entry name" value="P-loop containing nucleoside triphosphate hydrolases"/>
    <property type="match status" value="1"/>
</dbReference>
<dbReference type="EMBL" id="VCGU01000010">
    <property type="protein sequence ID" value="TRY68248.1"/>
    <property type="molecule type" value="Genomic_DNA"/>
</dbReference>
<feature type="repeat" description="WD" evidence="9">
    <location>
        <begin position="2207"/>
        <end position="2248"/>
    </location>
</feature>
<dbReference type="GO" id="GO:0003720">
    <property type="term" value="F:telomerase activity"/>
    <property type="evidence" value="ECO:0007669"/>
    <property type="project" value="TreeGrafter"/>
</dbReference>
<dbReference type="InterPro" id="IPR019775">
    <property type="entry name" value="WD40_repeat_CS"/>
</dbReference>
<dbReference type="Gene3D" id="1.10.439.20">
    <property type="entry name" value="Phospholipase B-like, domain 2"/>
    <property type="match status" value="1"/>
</dbReference>
<dbReference type="InterPro" id="IPR008858">
    <property type="entry name" value="TROVE_dom"/>
</dbReference>
<dbReference type="InterPro" id="IPR001680">
    <property type="entry name" value="WD40_rpt"/>
</dbReference>
<keyword evidence="7" id="KW-0443">Lipid metabolism</keyword>
<dbReference type="GO" id="GO:0070034">
    <property type="term" value="F:telomerase RNA binding"/>
    <property type="evidence" value="ECO:0007669"/>
    <property type="project" value="TreeGrafter"/>
</dbReference>
<dbReference type="Proteomes" id="UP000318571">
    <property type="component" value="Chromosome 1"/>
</dbReference>
<evidence type="ECO:0000256" key="4">
    <source>
        <dbReference type="ARBA" id="ARBA00022737"/>
    </source>
</evidence>
<dbReference type="Pfam" id="PF05731">
    <property type="entry name" value="TROVE"/>
    <property type="match status" value="1"/>
</dbReference>
<evidence type="ECO:0000256" key="2">
    <source>
        <dbReference type="ARBA" id="ARBA00022574"/>
    </source>
</evidence>